<dbReference type="AlphaFoldDB" id="A0A1H0Q121"/>
<name>A0A1H0Q121_9ACTN</name>
<dbReference type="STRING" id="1090615.SAMN04515671_2950"/>
<dbReference type="EMBL" id="LT629710">
    <property type="protein sequence ID" value="SDP10705.1"/>
    <property type="molecule type" value="Genomic_DNA"/>
</dbReference>
<proteinExistence type="predicted"/>
<gene>
    <name evidence="1" type="ORF">SAMN04515671_2950</name>
</gene>
<reference evidence="1 2" key="1">
    <citation type="submission" date="2016-10" db="EMBL/GenBank/DDBJ databases">
        <authorList>
            <person name="de Groot N.N."/>
        </authorList>
    </citation>
    <scope>NUCLEOTIDE SEQUENCE [LARGE SCALE GENOMIC DNA]</scope>
    <source>
        <strain evidence="2">P4-7,KCTC 19426,CECT 7604</strain>
    </source>
</reference>
<accession>A0A1H0Q121</accession>
<evidence type="ECO:0000313" key="1">
    <source>
        <dbReference type="EMBL" id="SDP10705.1"/>
    </source>
</evidence>
<keyword evidence="2" id="KW-1185">Reference proteome</keyword>
<evidence type="ECO:0000313" key="2">
    <source>
        <dbReference type="Proteomes" id="UP000198741"/>
    </source>
</evidence>
<dbReference type="Proteomes" id="UP000198741">
    <property type="component" value="Chromosome I"/>
</dbReference>
<dbReference type="RefSeq" id="WP_269457444.1">
    <property type="nucleotide sequence ID" value="NZ_LT629710.1"/>
</dbReference>
<organism evidence="1 2">
    <name type="scientific">Nakamurella panacisegetis</name>
    <dbReference type="NCBI Taxonomy" id="1090615"/>
    <lineage>
        <taxon>Bacteria</taxon>
        <taxon>Bacillati</taxon>
        <taxon>Actinomycetota</taxon>
        <taxon>Actinomycetes</taxon>
        <taxon>Nakamurellales</taxon>
        <taxon>Nakamurellaceae</taxon>
        <taxon>Nakamurella</taxon>
    </lineage>
</organism>
<protein>
    <submittedName>
        <fullName evidence="1">Uncharacterized protein</fullName>
    </submittedName>
</protein>
<sequence>MTPDYDAYLARLTEEHLAGWEDDDRDDQLDYLDSDIDPAEDLL</sequence>